<keyword evidence="10" id="KW-1185">Reference proteome</keyword>
<sequence length="226" mass="25249">MLFHTLIKSSLDSDSSKRANGAFYVQPACIEHTSVYMFSLHALYQVSFPIRTKQDKKTTNETPRQQVATLPKLVVEPTTARSMSFVGTHEYLALEIIKDKGHGSAMDWWTFGIFLHELQGFSGNRARFLNLHYKNAYNGCFCSGITLQGITSIEATEQKRQHQIEGGLQQQLMNLLGSPGDKLRQATTADKLKESKALGMAIWGTGWGFSFSPHVGSKAEWIMGDK</sequence>
<comment type="catalytic activity">
    <reaction evidence="8">
        <text>L-seryl-[protein] + ATP = O-phospho-L-seryl-[protein] + ADP + H(+)</text>
        <dbReference type="Rhea" id="RHEA:17989"/>
        <dbReference type="Rhea" id="RHEA-COMP:9863"/>
        <dbReference type="Rhea" id="RHEA-COMP:11604"/>
        <dbReference type="ChEBI" id="CHEBI:15378"/>
        <dbReference type="ChEBI" id="CHEBI:29999"/>
        <dbReference type="ChEBI" id="CHEBI:30616"/>
        <dbReference type="ChEBI" id="CHEBI:83421"/>
        <dbReference type="ChEBI" id="CHEBI:456216"/>
        <dbReference type="EC" id="2.7.11.1"/>
    </reaction>
</comment>
<comment type="caution">
    <text evidence="9">The sequence shown here is derived from an EMBL/GenBank/DDBJ whole genome shotgun (WGS) entry which is preliminary data.</text>
</comment>
<keyword evidence="2" id="KW-0723">Serine/threonine-protein kinase</keyword>
<dbReference type="AlphaFoldDB" id="A0A8J5F579"/>
<keyword evidence="3" id="KW-0808">Transferase</keyword>
<accession>A0A8J5F579</accession>
<protein>
    <recommendedName>
        <fullName evidence="1">non-specific serine/threonine protein kinase</fullName>
        <ecNumber evidence="1">2.7.11.1</ecNumber>
    </recommendedName>
</protein>
<evidence type="ECO:0000313" key="10">
    <source>
        <dbReference type="Proteomes" id="UP000734854"/>
    </source>
</evidence>
<dbReference type="EMBL" id="JACMSC010000017">
    <property type="protein sequence ID" value="KAG6480105.1"/>
    <property type="molecule type" value="Genomic_DNA"/>
</dbReference>
<keyword evidence="4" id="KW-0547">Nucleotide-binding</keyword>
<dbReference type="GO" id="GO:0004674">
    <property type="term" value="F:protein serine/threonine kinase activity"/>
    <property type="evidence" value="ECO:0007669"/>
    <property type="project" value="UniProtKB-KW"/>
</dbReference>
<evidence type="ECO:0000256" key="3">
    <source>
        <dbReference type="ARBA" id="ARBA00022679"/>
    </source>
</evidence>
<evidence type="ECO:0000256" key="2">
    <source>
        <dbReference type="ARBA" id="ARBA00022527"/>
    </source>
</evidence>
<evidence type="ECO:0000313" key="9">
    <source>
        <dbReference type="EMBL" id="KAG6480105.1"/>
    </source>
</evidence>
<evidence type="ECO:0000256" key="1">
    <source>
        <dbReference type="ARBA" id="ARBA00012513"/>
    </source>
</evidence>
<evidence type="ECO:0000256" key="5">
    <source>
        <dbReference type="ARBA" id="ARBA00022777"/>
    </source>
</evidence>
<keyword evidence="5" id="KW-0418">Kinase</keyword>
<organism evidence="9 10">
    <name type="scientific">Zingiber officinale</name>
    <name type="common">Ginger</name>
    <name type="synonym">Amomum zingiber</name>
    <dbReference type="NCBI Taxonomy" id="94328"/>
    <lineage>
        <taxon>Eukaryota</taxon>
        <taxon>Viridiplantae</taxon>
        <taxon>Streptophyta</taxon>
        <taxon>Embryophyta</taxon>
        <taxon>Tracheophyta</taxon>
        <taxon>Spermatophyta</taxon>
        <taxon>Magnoliopsida</taxon>
        <taxon>Liliopsida</taxon>
        <taxon>Zingiberales</taxon>
        <taxon>Zingiberaceae</taxon>
        <taxon>Zingiber</taxon>
    </lineage>
</organism>
<dbReference type="PANTHER" id="PTHR45637">
    <property type="entry name" value="FLIPPASE KINASE 1-RELATED"/>
    <property type="match status" value="1"/>
</dbReference>
<reference evidence="9 10" key="1">
    <citation type="submission" date="2020-08" db="EMBL/GenBank/DDBJ databases">
        <title>Plant Genome Project.</title>
        <authorList>
            <person name="Zhang R.-G."/>
        </authorList>
    </citation>
    <scope>NUCLEOTIDE SEQUENCE [LARGE SCALE GENOMIC DNA]</scope>
    <source>
        <tissue evidence="9">Rhizome</tissue>
    </source>
</reference>
<gene>
    <name evidence="9" type="ORF">ZIOFF_063583</name>
</gene>
<name>A0A8J5F579_ZINOF</name>
<dbReference type="EC" id="2.7.11.1" evidence="1"/>
<evidence type="ECO:0000256" key="4">
    <source>
        <dbReference type="ARBA" id="ARBA00022741"/>
    </source>
</evidence>
<evidence type="ECO:0000256" key="7">
    <source>
        <dbReference type="ARBA" id="ARBA00047899"/>
    </source>
</evidence>
<comment type="catalytic activity">
    <reaction evidence="7">
        <text>L-threonyl-[protein] + ATP = O-phospho-L-threonyl-[protein] + ADP + H(+)</text>
        <dbReference type="Rhea" id="RHEA:46608"/>
        <dbReference type="Rhea" id="RHEA-COMP:11060"/>
        <dbReference type="Rhea" id="RHEA-COMP:11605"/>
        <dbReference type="ChEBI" id="CHEBI:15378"/>
        <dbReference type="ChEBI" id="CHEBI:30013"/>
        <dbReference type="ChEBI" id="CHEBI:30616"/>
        <dbReference type="ChEBI" id="CHEBI:61977"/>
        <dbReference type="ChEBI" id="CHEBI:456216"/>
        <dbReference type="EC" id="2.7.11.1"/>
    </reaction>
</comment>
<dbReference type="InterPro" id="IPR011009">
    <property type="entry name" value="Kinase-like_dom_sf"/>
</dbReference>
<evidence type="ECO:0000256" key="8">
    <source>
        <dbReference type="ARBA" id="ARBA00048679"/>
    </source>
</evidence>
<dbReference type="Gene3D" id="1.10.510.10">
    <property type="entry name" value="Transferase(Phosphotransferase) domain 1"/>
    <property type="match status" value="1"/>
</dbReference>
<dbReference type="Proteomes" id="UP000734854">
    <property type="component" value="Unassembled WGS sequence"/>
</dbReference>
<proteinExistence type="predicted"/>
<evidence type="ECO:0000256" key="6">
    <source>
        <dbReference type="ARBA" id="ARBA00022840"/>
    </source>
</evidence>
<dbReference type="GO" id="GO:0005524">
    <property type="term" value="F:ATP binding"/>
    <property type="evidence" value="ECO:0007669"/>
    <property type="project" value="UniProtKB-KW"/>
</dbReference>
<dbReference type="SUPFAM" id="SSF56112">
    <property type="entry name" value="Protein kinase-like (PK-like)"/>
    <property type="match status" value="1"/>
</dbReference>
<keyword evidence="6" id="KW-0067">ATP-binding</keyword>